<comment type="caution">
    <text evidence="2">The sequence shown here is derived from an EMBL/GenBank/DDBJ whole genome shotgun (WGS) entry which is preliminary data.</text>
</comment>
<feature type="transmembrane region" description="Helical" evidence="1">
    <location>
        <begin position="7"/>
        <end position="30"/>
    </location>
</feature>
<dbReference type="AlphaFoldDB" id="A0A0F9HV43"/>
<protein>
    <submittedName>
        <fullName evidence="2">Uncharacterized protein</fullName>
    </submittedName>
</protein>
<keyword evidence="1" id="KW-1133">Transmembrane helix</keyword>
<sequence length="63" mass="7530">MNIENRNYLALFQFFGGFILIFSIILRAAINDTNGGYLELKIWGWMYRRGIRSYCISRGFIWE</sequence>
<keyword evidence="1" id="KW-0472">Membrane</keyword>
<name>A0A0F9HV43_9ZZZZ</name>
<dbReference type="EMBL" id="LAZR01015866">
    <property type="protein sequence ID" value="KKM07007.1"/>
    <property type="molecule type" value="Genomic_DNA"/>
</dbReference>
<reference evidence="2" key="1">
    <citation type="journal article" date="2015" name="Nature">
        <title>Complex archaea that bridge the gap between prokaryotes and eukaryotes.</title>
        <authorList>
            <person name="Spang A."/>
            <person name="Saw J.H."/>
            <person name="Jorgensen S.L."/>
            <person name="Zaremba-Niedzwiedzka K."/>
            <person name="Martijn J."/>
            <person name="Lind A.E."/>
            <person name="van Eijk R."/>
            <person name="Schleper C."/>
            <person name="Guy L."/>
            <person name="Ettema T.J."/>
        </authorList>
    </citation>
    <scope>NUCLEOTIDE SEQUENCE</scope>
</reference>
<evidence type="ECO:0000256" key="1">
    <source>
        <dbReference type="SAM" id="Phobius"/>
    </source>
</evidence>
<proteinExistence type="predicted"/>
<accession>A0A0F9HV43</accession>
<organism evidence="2">
    <name type="scientific">marine sediment metagenome</name>
    <dbReference type="NCBI Taxonomy" id="412755"/>
    <lineage>
        <taxon>unclassified sequences</taxon>
        <taxon>metagenomes</taxon>
        <taxon>ecological metagenomes</taxon>
    </lineage>
</organism>
<keyword evidence="1" id="KW-0812">Transmembrane</keyword>
<gene>
    <name evidence="2" type="ORF">LCGC14_1738270</name>
</gene>
<evidence type="ECO:0000313" key="2">
    <source>
        <dbReference type="EMBL" id="KKM07007.1"/>
    </source>
</evidence>